<organism evidence="1 2">
    <name type="scientific">Panagrolaimus sp. ES5</name>
    <dbReference type="NCBI Taxonomy" id="591445"/>
    <lineage>
        <taxon>Eukaryota</taxon>
        <taxon>Metazoa</taxon>
        <taxon>Ecdysozoa</taxon>
        <taxon>Nematoda</taxon>
        <taxon>Chromadorea</taxon>
        <taxon>Rhabditida</taxon>
        <taxon>Tylenchina</taxon>
        <taxon>Panagrolaimomorpha</taxon>
        <taxon>Panagrolaimoidea</taxon>
        <taxon>Panagrolaimidae</taxon>
        <taxon>Panagrolaimus</taxon>
    </lineage>
</organism>
<proteinExistence type="predicted"/>
<sequence>MVIHVGIDLYKSKAWIFDSVTTTIMNEVSIDPIREGDIYKVDEMFQKLKTEIEAELGNVCICLESVEQYSNEIRKKFIESGKEWGFKNVELIDEWTAVFLNGLSQTPYRPKEGDVMWVFCGGCQIWKKIDQKVKFIGWGLGDVTYEKDLERISKGGKTPNLIITNFQDYEGVLYPNCQTYSKITTDYGLGCVVKARITAEDPLVAAFDVNPLLGRSIYVKIGIIEIMSFKSLTSVPLEKSEDYENINTESKQLKIFDSHQRKTLELSNFKRLTISTKVDVNGIWSVDVIIPTVITLN</sequence>
<reference evidence="2" key="1">
    <citation type="submission" date="2022-11" db="UniProtKB">
        <authorList>
            <consortium name="WormBaseParasite"/>
        </authorList>
    </citation>
    <scope>IDENTIFICATION</scope>
</reference>
<accession>A0AC34FPS3</accession>
<dbReference type="Proteomes" id="UP000887579">
    <property type="component" value="Unplaced"/>
</dbReference>
<dbReference type="WBParaSite" id="ES5_v2.g19429.t1">
    <property type="protein sequence ID" value="ES5_v2.g19429.t1"/>
    <property type="gene ID" value="ES5_v2.g19429"/>
</dbReference>
<protein>
    <submittedName>
        <fullName evidence="2">Uncharacterized protein</fullName>
    </submittedName>
</protein>
<evidence type="ECO:0000313" key="2">
    <source>
        <dbReference type="WBParaSite" id="ES5_v2.g19429.t1"/>
    </source>
</evidence>
<evidence type="ECO:0000313" key="1">
    <source>
        <dbReference type="Proteomes" id="UP000887579"/>
    </source>
</evidence>
<name>A0AC34FPS3_9BILA</name>